<feature type="region of interest" description="Disordered" evidence="1">
    <location>
        <begin position="708"/>
        <end position="741"/>
    </location>
</feature>
<feature type="region of interest" description="Disordered" evidence="1">
    <location>
        <begin position="1081"/>
        <end position="1344"/>
    </location>
</feature>
<feature type="compositionally biased region" description="Basic and acidic residues" evidence="1">
    <location>
        <begin position="1097"/>
        <end position="1110"/>
    </location>
</feature>
<feature type="region of interest" description="Disordered" evidence="1">
    <location>
        <begin position="352"/>
        <end position="562"/>
    </location>
</feature>
<feature type="compositionally biased region" description="Polar residues" evidence="1">
    <location>
        <begin position="150"/>
        <end position="182"/>
    </location>
</feature>
<feature type="compositionally biased region" description="Basic and acidic residues" evidence="1">
    <location>
        <begin position="1278"/>
        <end position="1287"/>
    </location>
</feature>
<sequence length="1344" mass="147526">MWIYLVESPHPRSQSRAAGDSLSPPVRSASFLQKTRELSERARQQAGVQDDSVLFSESRSASTRMKPRQRRIESFHGGRRPSAQPSGSPSSTNQTPVGTPRQQPTPSVTPSPSSPSDGSQVSSASKPSLKGWATEHDLSSSRQPVIMSGSHVTRNVPLSSAKSSPSLNQDEPHNVATSNTPRGYSPKPLKTMTRSTTDLPEHVNYENVTSPTSPKSPGWYQQPLPNRSVFDFSPSSNSRRSPRNSYAGGSPRNSYASGSPRNSYAGLSSAYSSASPIPGFAPMSVPSTSLYQPVDQARSSAYSAYNQNPNLTGANVNSFDDTPTPKQNRSYDRRSLPPQALNQFREYEREFNKTDAQKHLTSMPVTREEDDTDREVRGIRPKPPNDLDLRPMCSPPAPPVRDISSLKYVKSHQNHEKYPSWPVTAAQQPQNFKSPIDTQQSEKGKESESSSEKSDQSQRQYAKERTKKESPSVERKGSDEFKQPRNQSDPGFKKPKKSFYTTRKPVEPTNENTKPEGERFDEFYKSSNPGYPPPKLDPDGHNYGDEKYSIPSPPERDVPGCDDKSLVEKIAAMISPQSQPYHYSLQYNMEHGGSRGLHSDASPHQFHSANSKVPGMYFQQAMNAQNLLRSNNSRSKGTVDSCTSPIPNHSEAKSQDLKTITANPRHPSAFSPAEKPRAIVITQKPYYNTSTQTDDSLAADSGIHSTYGPSSISSMSSSVTVKSDSSSHSSGISSMTFSDQSSAGMLRKLSEEFYRGRLHGINPSDRRLSSASAYDHDLKSPRSDAHFGVLKEAESCNSVVIHAHESSGPFGRDDMGSSPSLASSKPEMSDNEHDSNDFRHRARYSMDSGSVIHKASASMSMVPRNLNESRFTSESNLSSGHLSQRNSHSQSLLQLNRPPSALSDPRQFSQSSYTSSSTSSRPRGSMEARSSGSRVSSASSNTGDLKPDNFRLDSDSVFYDGKVSPAPAGNDGQNSDSGKSGTLGRKESMKMAYGTYDEHEHQYATPYGHQRNNSEVLSPSARDAAHGRSMSLNDYLPMHANAAEALRLGQITEEGSEIRWQEAVQKSKSLSRGAMSSNYENINISSGNDGNSYVSVKESDSEKSDNEKKRSGMRRTASEQFKPKKDRQKEKLSDSSKGGYSSSGGESSKGNKSDGENVGKPLSHQHLSDSDLKKRQQEAVLDFVKRKKKGSDSSEQHSPNVKDTAPESPPPPIPDGTSPLTGTTNPPHSPLTDITKRYNYTQAQRNESMRRTQSITSNSSKESDYMDMKKMNIQTEWSRLRAQDSKQPRRPLSIGSDFGSVDGHSTPSILTPDGEPVHKRSTSETLPKHIEAAQAQQEPTSPES</sequence>
<dbReference type="EMBL" id="JAIWYP010000003">
    <property type="protein sequence ID" value="KAH3857850.1"/>
    <property type="molecule type" value="Genomic_DNA"/>
</dbReference>
<feature type="compositionally biased region" description="Low complexity" evidence="1">
    <location>
        <begin position="710"/>
        <end position="738"/>
    </location>
</feature>
<feature type="compositionally biased region" description="Polar residues" evidence="1">
    <location>
        <begin position="871"/>
        <end position="894"/>
    </location>
</feature>
<evidence type="ECO:0000313" key="2">
    <source>
        <dbReference type="EMBL" id="KAH3857850.1"/>
    </source>
</evidence>
<feature type="compositionally biased region" description="Low complexity" evidence="1">
    <location>
        <begin position="114"/>
        <end position="125"/>
    </location>
</feature>
<feature type="non-terminal residue" evidence="2">
    <location>
        <position position="1"/>
    </location>
</feature>
<proteinExistence type="predicted"/>
<feature type="compositionally biased region" description="Polar residues" evidence="1">
    <location>
        <begin position="425"/>
        <end position="438"/>
    </location>
</feature>
<accession>A0A9D4R970</accession>
<feature type="compositionally biased region" description="Basic and acidic residues" evidence="1">
    <location>
        <begin position="513"/>
        <end position="524"/>
    </location>
</feature>
<feature type="region of interest" description="Disordered" evidence="1">
    <location>
        <begin position="871"/>
        <end position="985"/>
    </location>
</feature>
<feature type="compositionally biased region" description="Polar residues" evidence="1">
    <location>
        <begin position="631"/>
        <end position="647"/>
    </location>
</feature>
<feature type="region of interest" description="Disordered" evidence="1">
    <location>
        <begin position="631"/>
        <end position="657"/>
    </location>
</feature>
<feature type="compositionally biased region" description="Basic and acidic residues" evidence="1">
    <location>
        <begin position="827"/>
        <end position="837"/>
    </location>
</feature>
<feature type="compositionally biased region" description="Basic and acidic residues" evidence="1">
    <location>
        <begin position="764"/>
        <end position="782"/>
    </location>
</feature>
<feature type="compositionally biased region" description="Basic and acidic residues" evidence="1">
    <location>
        <begin position="34"/>
        <end position="43"/>
    </location>
</feature>
<dbReference type="Proteomes" id="UP000828390">
    <property type="component" value="Unassembled WGS sequence"/>
</dbReference>
<evidence type="ECO:0000313" key="3">
    <source>
        <dbReference type="Proteomes" id="UP000828390"/>
    </source>
</evidence>
<feature type="region of interest" description="Disordered" evidence="1">
    <location>
        <begin position="759"/>
        <end position="782"/>
    </location>
</feature>
<feature type="compositionally biased region" description="Basic and acidic residues" evidence="1">
    <location>
        <begin position="374"/>
        <end position="389"/>
    </location>
</feature>
<reference evidence="2" key="1">
    <citation type="journal article" date="2019" name="bioRxiv">
        <title>The Genome of the Zebra Mussel, Dreissena polymorpha: A Resource for Invasive Species Research.</title>
        <authorList>
            <person name="McCartney M.A."/>
            <person name="Auch B."/>
            <person name="Kono T."/>
            <person name="Mallez S."/>
            <person name="Zhang Y."/>
            <person name="Obille A."/>
            <person name="Becker A."/>
            <person name="Abrahante J.E."/>
            <person name="Garbe J."/>
            <person name="Badalamenti J.P."/>
            <person name="Herman A."/>
            <person name="Mangelson H."/>
            <person name="Liachko I."/>
            <person name="Sullivan S."/>
            <person name="Sone E.D."/>
            <person name="Koren S."/>
            <person name="Silverstein K.A.T."/>
            <person name="Beckman K.B."/>
            <person name="Gohl D.M."/>
        </authorList>
    </citation>
    <scope>NUCLEOTIDE SEQUENCE</scope>
    <source>
        <strain evidence="2">Duluth1</strain>
        <tissue evidence="2">Whole animal</tissue>
    </source>
</reference>
<comment type="caution">
    <text evidence="2">The sequence shown here is derived from an EMBL/GenBank/DDBJ whole genome shotgun (WGS) entry which is preliminary data.</text>
</comment>
<feature type="compositionally biased region" description="Polar residues" evidence="1">
    <location>
        <begin position="1238"/>
        <end position="1260"/>
    </location>
</feature>
<organism evidence="2 3">
    <name type="scientific">Dreissena polymorpha</name>
    <name type="common">Zebra mussel</name>
    <name type="synonym">Mytilus polymorpha</name>
    <dbReference type="NCBI Taxonomy" id="45954"/>
    <lineage>
        <taxon>Eukaryota</taxon>
        <taxon>Metazoa</taxon>
        <taxon>Spiralia</taxon>
        <taxon>Lophotrochozoa</taxon>
        <taxon>Mollusca</taxon>
        <taxon>Bivalvia</taxon>
        <taxon>Autobranchia</taxon>
        <taxon>Heteroconchia</taxon>
        <taxon>Euheterodonta</taxon>
        <taxon>Imparidentia</taxon>
        <taxon>Neoheterodontei</taxon>
        <taxon>Myida</taxon>
        <taxon>Dreissenoidea</taxon>
        <taxon>Dreissenidae</taxon>
        <taxon>Dreissena</taxon>
    </lineage>
</organism>
<keyword evidence="3" id="KW-1185">Reference proteome</keyword>
<feature type="compositionally biased region" description="Basic and acidic residues" evidence="1">
    <location>
        <begin position="536"/>
        <end position="562"/>
    </location>
</feature>
<feature type="compositionally biased region" description="Low complexity" evidence="1">
    <location>
        <begin position="909"/>
        <end position="940"/>
    </location>
</feature>
<feature type="compositionally biased region" description="Basic and acidic residues" evidence="1">
    <location>
        <begin position="945"/>
        <end position="954"/>
    </location>
</feature>
<name>A0A9D4R970_DREPO</name>
<reference evidence="2" key="2">
    <citation type="submission" date="2020-11" db="EMBL/GenBank/DDBJ databases">
        <authorList>
            <person name="McCartney M.A."/>
            <person name="Auch B."/>
            <person name="Kono T."/>
            <person name="Mallez S."/>
            <person name="Becker A."/>
            <person name="Gohl D.M."/>
            <person name="Silverstein K.A.T."/>
            <person name="Koren S."/>
            <person name="Bechman K.B."/>
            <person name="Herman A."/>
            <person name="Abrahante J.E."/>
            <person name="Garbe J."/>
        </authorList>
    </citation>
    <scope>NUCLEOTIDE SEQUENCE</scope>
    <source>
        <strain evidence="2">Duluth1</strain>
        <tissue evidence="2">Whole animal</tissue>
    </source>
</reference>
<feature type="compositionally biased region" description="Basic and acidic residues" evidence="1">
    <location>
        <begin position="1121"/>
        <end position="1134"/>
    </location>
</feature>
<feature type="compositionally biased region" description="Polar residues" evidence="1">
    <location>
        <begin position="83"/>
        <end position="97"/>
    </location>
</feature>
<feature type="compositionally biased region" description="Polar residues" evidence="1">
    <location>
        <begin position="206"/>
        <end position="215"/>
    </location>
</feature>
<gene>
    <name evidence="2" type="ORF">DPMN_100465</name>
</gene>
<feature type="compositionally biased region" description="Low complexity" evidence="1">
    <location>
        <begin position="1081"/>
        <end position="1092"/>
    </location>
</feature>
<feature type="compositionally biased region" description="Low complexity" evidence="1">
    <location>
        <begin position="233"/>
        <end position="245"/>
    </location>
</feature>
<feature type="compositionally biased region" description="Basic and acidic residues" evidence="1">
    <location>
        <begin position="1261"/>
        <end position="1270"/>
    </location>
</feature>
<feature type="compositionally biased region" description="Polar residues" evidence="1">
    <location>
        <begin position="1334"/>
        <end position="1344"/>
    </location>
</feature>
<feature type="compositionally biased region" description="Basic and acidic residues" evidence="1">
    <location>
        <begin position="1315"/>
        <end position="1331"/>
    </location>
</feature>
<feature type="region of interest" description="Disordered" evidence="1">
    <location>
        <begin position="1"/>
        <end position="272"/>
    </location>
</feature>
<feature type="compositionally biased region" description="Basic and acidic residues" evidence="1">
    <location>
        <begin position="1166"/>
        <end position="1177"/>
    </location>
</feature>
<feature type="compositionally biased region" description="Low complexity" evidence="1">
    <location>
        <begin position="263"/>
        <end position="272"/>
    </location>
</feature>
<feature type="compositionally biased region" description="Basic and acidic residues" evidence="1">
    <location>
        <begin position="440"/>
        <end position="483"/>
    </location>
</feature>
<feature type="compositionally biased region" description="Polar residues" evidence="1">
    <location>
        <begin position="971"/>
        <end position="980"/>
    </location>
</feature>
<feature type="region of interest" description="Disordered" evidence="1">
    <location>
        <begin position="305"/>
        <end position="339"/>
    </location>
</feature>
<feature type="compositionally biased region" description="Low complexity" evidence="1">
    <location>
        <begin position="1135"/>
        <end position="1148"/>
    </location>
</feature>
<feature type="compositionally biased region" description="Polar residues" evidence="1">
    <location>
        <begin position="251"/>
        <end position="262"/>
    </location>
</feature>
<evidence type="ECO:0000256" key="1">
    <source>
        <dbReference type="SAM" id="MobiDB-lite"/>
    </source>
</evidence>
<feature type="compositionally biased region" description="Polar residues" evidence="1">
    <location>
        <begin position="305"/>
        <end position="328"/>
    </location>
</feature>
<feature type="region of interest" description="Disordered" evidence="1">
    <location>
        <begin position="804"/>
        <end position="837"/>
    </location>
</feature>
<protein>
    <submittedName>
        <fullName evidence="2">Uncharacterized protein</fullName>
    </submittedName>
</protein>